<protein>
    <submittedName>
        <fullName evidence="1">Uncharacterized protein</fullName>
    </submittedName>
</protein>
<name>A0ABQ9X6U0_9EUKA</name>
<accession>A0ABQ9X6U0</accession>
<comment type="caution">
    <text evidence="1">The sequence shown here is derived from an EMBL/GenBank/DDBJ whole genome shotgun (WGS) entry which is preliminary data.</text>
</comment>
<evidence type="ECO:0000313" key="2">
    <source>
        <dbReference type="Proteomes" id="UP001281761"/>
    </source>
</evidence>
<organism evidence="1 2">
    <name type="scientific">Blattamonas nauphoetae</name>
    <dbReference type="NCBI Taxonomy" id="2049346"/>
    <lineage>
        <taxon>Eukaryota</taxon>
        <taxon>Metamonada</taxon>
        <taxon>Preaxostyla</taxon>
        <taxon>Oxymonadida</taxon>
        <taxon>Blattamonas</taxon>
    </lineage>
</organism>
<gene>
    <name evidence="1" type="ORF">BLNAU_17710</name>
</gene>
<proteinExistence type="predicted"/>
<reference evidence="1 2" key="1">
    <citation type="journal article" date="2022" name="bioRxiv">
        <title>Genomics of Preaxostyla Flagellates Illuminates Evolutionary Transitions and the Path Towards Mitochondrial Loss.</title>
        <authorList>
            <person name="Novak L.V.F."/>
            <person name="Treitli S.C."/>
            <person name="Pyrih J."/>
            <person name="Halakuc P."/>
            <person name="Pipaliya S.V."/>
            <person name="Vacek V."/>
            <person name="Brzon O."/>
            <person name="Soukal P."/>
            <person name="Eme L."/>
            <person name="Dacks J.B."/>
            <person name="Karnkowska A."/>
            <person name="Elias M."/>
            <person name="Hampl V."/>
        </authorList>
    </citation>
    <scope>NUCLEOTIDE SEQUENCE [LARGE SCALE GENOMIC DNA]</scope>
    <source>
        <strain evidence="1">NAU3</strain>
        <tissue evidence="1">Gut</tissue>
    </source>
</reference>
<dbReference type="Proteomes" id="UP001281761">
    <property type="component" value="Unassembled WGS sequence"/>
</dbReference>
<keyword evidence="2" id="KW-1185">Reference proteome</keyword>
<dbReference type="EMBL" id="JARBJD010000204">
    <property type="protein sequence ID" value="KAK2947323.1"/>
    <property type="molecule type" value="Genomic_DNA"/>
</dbReference>
<sequence>MKPTPTSSSVPSDFLDFVCKNRRRIHFDDNSPDFSVLLQTILKCSPFMEEMTQFALSSSFAVAFTDSCDFFEPNLMTIFLQTLKDINYLGFNYQNNPIQTRRKQIMAKLCEEGLSDEIELHFRTSDDTYDQPEVFLGMQLIALFGGNYSMWATDEDYAILRNLAFWIEVDD</sequence>
<evidence type="ECO:0000313" key="1">
    <source>
        <dbReference type="EMBL" id="KAK2947323.1"/>
    </source>
</evidence>